<accession>A0ABQ0M3Q3</accession>
<dbReference type="InterPro" id="IPR011044">
    <property type="entry name" value="Quino_amine_DH_bsu"/>
</dbReference>
<dbReference type="PANTHER" id="PTHR35340:SF6">
    <property type="entry name" value="ASST-DOMAIN-CONTAINING PROTEIN"/>
    <property type="match status" value="1"/>
</dbReference>
<dbReference type="InterPro" id="IPR039535">
    <property type="entry name" value="ASST-like"/>
</dbReference>
<dbReference type="PANTHER" id="PTHR35340">
    <property type="entry name" value="PQQ ENZYME REPEAT PROTEIN-RELATED"/>
    <property type="match status" value="1"/>
</dbReference>
<name>A0ABQ0M3Q3_MYCCL</name>
<dbReference type="Proteomes" id="UP000815677">
    <property type="component" value="Unassembled WGS sequence"/>
</dbReference>
<protein>
    <recommendedName>
        <fullName evidence="4">ASST-domain-containing protein</fullName>
    </recommendedName>
</protein>
<gene>
    <name evidence="2" type="ORF">MCHLO_14446</name>
</gene>
<feature type="region of interest" description="Disordered" evidence="1">
    <location>
        <begin position="799"/>
        <end position="821"/>
    </location>
</feature>
<dbReference type="SUPFAM" id="SSF50969">
    <property type="entry name" value="YVTN repeat-like/Quinoprotein amine dehydrogenase"/>
    <property type="match status" value="1"/>
</dbReference>
<dbReference type="InterPro" id="IPR053143">
    <property type="entry name" value="Arylsulfate_ST"/>
</dbReference>
<dbReference type="EMBL" id="DF849525">
    <property type="protein sequence ID" value="GAT57961.1"/>
    <property type="molecule type" value="Genomic_DNA"/>
</dbReference>
<evidence type="ECO:0008006" key="4">
    <source>
        <dbReference type="Google" id="ProtNLM"/>
    </source>
</evidence>
<keyword evidence="3" id="KW-1185">Reference proteome</keyword>
<feature type="compositionally biased region" description="Polar residues" evidence="1">
    <location>
        <begin position="806"/>
        <end position="818"/>
    </location>
</feature>
<organism evidence="2 3">
    <name type="scientific">Mycena chlorophos</name>
    <name type="common">Agaric fungus</name>
    <name type="synonym">Agaricus chlorophos</name>
    <dbReference type="NCBI Taxonomy" id="658473"/>
    <lineage>
        <taxon>Eukaryota</taxon>
        <taxon>Fungi</taxon>
        <taxon>Dikarya</taxon>
        <taxon>Basidiomycota</taxon>
        <taxon>Agaricomycotina</taxon>
        <taxon>Agaricomycetes</taxon>
        <taxon>Agaricomycetidae</taxon>
        <taxon>Agaricales</taxon>
        <taxon>Marasmiineae</taxon>
        <taxon>Mycenaceae</taxon>
        <taxon>Mycena</taxon>
    </lineage>
</organism>
<dbReference type="Pfam" id="PF14269">
    <property type="entry name" value="Arylsulfotran_2"/>
    <property type="match status" value="1"/>
</dbReference>
<sequence>MARVHSRQWTLFETYGASVLAQSLRKIFMTCRRRCSVRDSAKSYAPYSAPCINETRVLGCATASATSRAQQLKRKQKKTNGSHKCGGGLNEYHRNPTTSDDMKVLSSTFVLLSITRVFAIYEVTYHSSPLAIQPLTILYRDPSFDPDNTTLFLVSPSGTAIEQPAPVIYDSTGQLVWADTSIGNSNDLNLQTYAGKPVLTMWVGSGNPGAGPEVGHGTAQLYDETYSFVANVSAVNGAGGTDFHEFQIVKPENTSAIVTAYNPIPADLSSIGGPVQGWYLNAMFQEIDIASGDVLFNWTSFDHIPLSESMLTLAESTNGTSADTAFDAVHINSIDKVRSIPRRVSVPEYRPLQDTDGHYLVSGRHTWTLYKVNATDGNVIWRLGGNNSSFANTTADAPFFWQHDARWHSADTVSVFDDGAAVVGQDPPTVILSEPYSSGKMLQLNAQNKTFELVKQFVPSPNVAPSFAEGSVEIYGSQVVVGYGTNPWITVHDLSTQKVLFSAVIGPNSSSLWQGAISNYRAYQTTKSIFVGQPKTSPSIAVDNSTSTVYVSWNGATQVDRYALSTGTTASTVSKTLRTISRAGFETEMSAKGSLGYVQVAALAADGSVLGRTAITTAHSPESALEMATATAMSGNRLAAGRGVSGQGRLLGRTVLFDGVSFGLDSSARSKGQCLEDRSYAWPFGIANTTASSRPFTNHTLPHPKFGDPLNPFRGATFALCEHKSNRRARWTRSRCKVVVGIESAIGFGFELPTTKKRKPATRSMSCMPIRRPSPVQMVECAGEVEIFLSDTFGPNAHPHGHQPCPSASSSTKSTAYHTSRPVPCLATPAPAAARFRASPHTRVHAQNRDRADIRDASAEASALIATGRRSCGPLRLPSAHPKLLGWMLKKAGFDSETTSRGCAVHGGEDGRHLLQRMGWLQGCLPAFAAFSHVDIGSREYWMSFLDQFVHRVMRQPKSY</sequence>
<evidence type="ECO:0000313" key="3">
    <source>
        <dbReference type="Proteomes" id="UP000815677"/>
    </source>
</evidence>
<evidence type="ECO:0000313" key="2">
    <source>
        <dbReference type="EMBL" id="GAT57961.1"/>
    </source>
</evidence>
<reference evidence="2" key="1">
    <citation type="submission" date="2014-09" db="EMBL/GenBank/DDBJ databases">
        <title>Genome sequence of the luminous mushroom Mycena chlorophos for searching fungal bioluminescence genes.</title>
        <authorList>
            <person name="Tanaka Y."/>
            <person name="Kasuga D."/>
            <person name="Oba Y."/>
            <person name="Hase S."/>
            <person name="Sato K."/>
            <person name="Oba Y."/>
            <person name="Sakakibara Y."/>
        </authorList>
    </citation>
    <scope>NUCLEOTIDE SEQUENCE</scope>
</reference>
<evidence type="ECO:0000256" key="1">
    <source>
        <dbReference type="SAM" id="MobiDB-lite"/>
    </source>
</evidence>
<feature type="region of interest" description="Disordered" evidence="1">
    <location>
        <begin position="73"/>
        <end position="97"/>
    </location>
</feature>
<proteinExistence type="predicted"/>